<dbReference type="Proteomes" id="UP001347796">
    <property type="component" value="Unassembled WGS sequence"/>
</dbReference>
<evidence type="ECO:0000256" key="4">
    <source>
        <dbReference type="ARBA" id="ARBA00015653"/>
    </source>
</evidence>
<gene>
    <name evidence="9" type="ORF">SNE40_000720</name>
</gene>
<dbReference type="Gene3D" id="2.30.29.30">
    <property type="entry name" value="Pleckstrin-homology domain (PH domain)/Phosphotyrosine-binding domain (PTB)"/>
    <property type="match status" value="1"/>
</dbReference>
<evidence type="ECO:0000256" key="3">
    <source>
        <dbReference type="ARBA" id="ARBA00007054"/>
    </source>
</evidence>
<dbReference type="InterPro" id="IPR003521">
    <property type="entry name" value="ICln"/>
</dbReference>
<evidence type="ECO:0000256" key="8">
    <source>
        <dbReference type="SAM" id="MobiDB-lite"/>
    </source>
</evidence>
<name>A0AAN8QAC0_PATCE</name>
<dbReference type="PANTHER" id="PTHR21399:SF0">
    <property type="entry name" value="METHYLOSOME SUBUNIT PICLN"/>
    <property type="match status" value="1"/>
</dbReference>
<protein>
    <recommendedName>
        <fullName evidence="4">Methylosome subunit pICln</fullName>
    </recommendedName>
</protein>
<feature type="compositionally biased region" description="Polar residues" evidence="8">
    <location>
        <begin position="183"/>
        <end position="195"/>
    </location>
</feature>
<dbReference type="GO" id="GO:0006821">
    <property type="term" value="P:chloride transport"/>
    <property type="evidence" value="ECO:0007669"/>
    <property type="project" value="InterPro"/>
</dbReference>
<evidence type="ECO:0000256" key="7">
    <source>
        <dbReference type="ARBA" id="ARBA00045890"/>
    </source>
</evidence>
<comment type="caution">
    <text evidence="9">The sequence shown here is derived from an EMBL/GenBank/DDBJ whole genome shotgun (WGS) entry which is preliminary data.</text>
</comment>
<dbReference type="InterPro" id="IPR011993">
    <property type="entry name" value="PH-like_dom_sf"/>
</dbReference>
<evidence type="ECO:0000256" key="5">
    <source>
        <dbReference type="ARBA" id="ARBA00022490"/>
    </source>
</evidence>
<evidence type="ECO:0000313" key="9">
    <source>
        <dbReference type="EMBL" id="KAK6195250.1"/>
    </source>
</evidence>
<keyword evidence="10" id="KW-1185">Reference proteome</keyword>
<comment type="subcellular location">
    <subcellularLocation>
        <location evidence="2">Cytoplasm</location>
    </subcellularLocation>
    <subcellularLocation>
        <location evidence="1">Nucleus</location>
    </subcellularLocation>
</comment>
<dbReference type="InterPro" id="IPR039924">
    <property type="entry name" value="ICln/Lot5/Saf5"/>
</dbReference>
<comment type="function">
    <text evidence="7">Involved in both the assembly of spliceosomal snRNPs and the methylation of Sm proteins. Chaperone that regulates the assembly of spliceosomal U1, U2, U4 and U5 small nuclear ribonucleoproteins (snRNPs), the building blocks of the spliceosome, and thereby plays an important role in the splicing of cellular pre-mRNAs. Most spliceosomal snRNPs contain a common set of Sm proteins SNRPB, SNRPD1, SNRPD2, SNRPD3, SNRPE, SNRPF and SNRPG that assemble in a heptameric protein ring on the Sm site of the small nuclear RNA to form the core snRNP (Sm core). In the cytosol, the Sm proteins SNRPD1, SNRPD2, SNRPE, SNRPF and SNRPG are trapped in an inactive 6S pICln-Sm complex by the chaperone CLNS1A that controls the assembly of the core snRNP. Dissociation by the SMN complex of CLNS1A from the trapped Sm proteins and their transfer to an SMN-Sm complex triggers the assembly of core snRNPs and their transport to the nucleus.</text>
</comment>
<dbReference type="PANTHER" id="PTHR21399">
    <property type="entry name" value="CHLORIDE CONDUCTANCE REGULATORY PROTEIN ICLN"/>
    <property type="match status" value="1"/>
</dbReference>
<organism evidence="9 10">
    <name type="scientific">Patella caerulea</name>
    <name type="common">Rayed Mediterranean limpet</name>
    <dbReference type="NCBI Taxonomy" id="87958"/>
    <lineage>
        <taxon>Eukaryota</taxon>
        <taxon>Metazoa</taxon>
        <taxon>Spiralia</taxon>
        <taxon>Lophotrochozoa</taxon>
        <taxon>Mollusca</taxon>
        <taxon>Gastropoda</taxon>
        <taxon>Patellogastropoda</taxon>
        <taxon>Patelloidea</taxon>
        <taxon>Patellidae</taxon>
        <taxon>Patella</taxon>
    </lineage>
</organism>
<proteinExistence type="inferred from homology"/>
<keyword evidence="6" id="KW-0539">Nucleus</keyword>
<dbReference type="GO" id="GO:0045292">
    <property type="term" value="P:mRNA cis splicing, via spliceosome"/>
    <property type="evidence" value="ECO:0007669"/>
    <property type="project" value="TreeGrafter"/>
</dbReference>
<evidence type="ECO:0000313" key="10">
    <source>
        <dbReference type="Proteomes" id="UP001347796"/>
    </source>
</evidence>
<evidence type="ECO:0000256" key="6">
    <source>
        <dbReference type="ARBA" id="ARBA00023242"/>
    </source>
</evidence>
<dbReference type="AlphaFoldDB" id="A0AAN8QAC0"/>
<sequence length="208" mass="22916">MVILTNFPPPTEGIRHQQDNTAAVIDQKELGNGTIFIAESRLSWRGVDGSGFSLEYKSINLHAVSRDLSAFRSECLYLMLDGKILEDEEMPANGNGNESDESEEENAITELRFVPSDKGALSAMYQAMKECQLLHPDPQSTDSEAEEEESEFYNTADGLDHLTTHGTATLQHIDSILEAGQGDAQQQRSNGNTEPMDQGQFDDAEMEG</sequence>
<reference evidence="9 10" key="1">
    <citation type="submission" date="2024-01" db="EMBL/GenBank/DDBJ databases">
        <title>The genome of the rayed Mediterranean limpet Patella caerulea (Linnaeus, 1758).</title>
        <authorList>
            <person name="Anh-Thu Weber A."/>
            <person name="Halstead-Nussloch G."/>
        </authorList>
    </citation>
    <scope>NUCLEOTIDE SEQUENCE [LARGE SCALE GENOMIC DNA]</scope>
    <source>
        <strain evidence="9">AATW-2023a</strain>
        <tissue evidence="9">Whole specimen</tissue>
    </source>
</reference>
<dbReference type="GO" id="GO:0005829">
    <property type="term" value="C:cytosol"/>
    <property type="evidence" value="ECO:0007669"/>
    <property type="project" value="InterPro"/>
</dbReference>
<evidence type="ECO:0000256" key="1">
    <source>
        <dbReference type="ARBA" id="ARBA00004123"/>
    </source>
</evidence>
<evidence type="ECO:0000256" key="2">
    <source>
        <dbReference type="ARBA" id="ARBA00004496"/>
    </source>
</evidence>
<dbReference type="GO" id="GO:0006884">
    <property type="term" value="P:cell volume homeostasis"/>
    <property type="evidence" value="ECO:0007669"/>
    <property type="project" value="InterPro"/>
</dbReference>
<dbReference type="GO" id="GO:0000387">
    <property type="term" value="P:spliceosomal snRNP assembly"/>
    <property type="evidence" value="ECO:0007669"/>
    <property type="project" value="InterPro"/>
</dbReference>
<dbReference type="Pfam" id="PF03517">
    <property type="entry name" value="Voldacs"/>
    <property type="match status" value="1"/>
</dbReference>
<dbReference type="GO" id="GO:0005886">
    <property type="term" value="C:plasma membrane"/>
    <property type="evidence" value="ECO:0007669"/>
    <property type="project" value="InterPro"/>
</dbReference>
<dbReference type="GO" id="GO:0005681">
    <property type="term" value="C:spliceosomal complex"/>
    <property type="evidence" value="ECO:0007669"/>
    <property type="project" value="TreeGrafter"/>
</dbReference>
<feature type="region of interest" description="Disordered" evidence="8">
    <location>
        <begin position="176"/>
        <end position="208"/>
    </location>
</feature>
<accession>A0AAN8QAC0</accession>
<keyword evidence="5" id="KW-0963">Cytoplasm</keyword>
<dbReference type="GO" id="GO:0034709">
    <property type="term" value="C:methylosome"/>
    <property type="evidence" value="ECO:0007669"/>
    <property type="project" value="InterPro"/>
</dbReference>
<dbReference type="GO" id="GO:0034715">
    <property type="term" value="C:pICln-Sm protein complex"/>
    <property type="evidence" value="ECO:0007669"/>
    <property type="project" value="InterPro"/>
</dbReference>
<dbReference type="EMBL" id="JAZGQO010000001">
    <property type="protein sequence ID" value="KAK6195250.1"/>
    <property type="molecule type" value="Genomic_DNA"/>
</dbReference>
<dbReference type="PRINTS" id="PR01348">
    <property type="entry name" value="ICLNCHANNEL"/>
</dbReference>
<comment type="similarity">
    <text evidence="3">Belongs to the pICln (TC 1.A.47) family.</text>
</comment>